<evidence type="ECO:0000256" key="2">
    <source>
        <dbReference type="SAM" id="Phobius"/>
    </source>
</evidence>
<evidence type="ECO:0000259" key="4">
    <source>
        <dbReference type="Pfam" id="PF16220"/>
    </source>
</evidence>
<organism evidence="5 7">
    <name type="scientific">Pseudomonas tohonis</name>
    <dbReference type="NCBI Taxonomy" id="2725477"/>
    <lineage>
        <taxon>Bacteria</taxon>
        <taxon>Pseudomonadati</taxon>
        <taxon>Pseudomonadota</taxon>
        <taxon>Gammaproteobacteria</taxon>
        <taxon>Pseudomonadales</taxon>
        <taxon>Pseudomonadaceae</taxon>
        <taxon>Pseudomonas</taxon>
    </lineage>
</organism>
<evidence type="ECO:0000313" key="7">
    <source>
        <dbReference type="Proteomes" id="UP000509383"/>
    </source>
</evidence>
<feature type="domain" description="FecR protein" evidence="3">
    <location>
        <begin position="138"/>
        <end position="230"/>
    </location>
</feature>
<dbReference type="Pfam" id="PF16220">
    <property type="entry name" value="DUF4880"/>
    <property type="match status" value="1"/>
</dbReference>
<feature type="region of interest" description="Disordered" evidence="1">
    <location>
        <begin position="1"/>
        <end position="30"/>
    </location>
</feature>
<evidence type="ECO:0000256" key="1">
    <source>
        <dbReference type="SAM" id="MobiDB-lite"/>
    </source>
</evidence>
<gene>
    <name evidence="5" type="ORF">TUM18999_35900</name>
    <name evidence="6" type="ORF">TUM20286_45230</name>
</gene>
<name>A0A6J4E7V4_9PSED</name>
<keyword evidence="8" id="KW-1185">Reference proteome</keyword>
<dbReference type="AlphaFoldDB" id="A0A6J4E7V4"/>
<dbReference type="Proteomes" id="UP001054892">
    <property type="component" value="Unassembled WGS sequence"/>
</dbReference>
<dbReference type="InterPro" id="IPR032623">
    <property type="entry name" value="FecR_N"/>
</dbReference>
<evidence type="ECO:0000313" key="8">
    <source>
        <dbReference type="Proteomes" id="UP001054892"/>
    </source>
</evidence>
<sequence length="345" mass="37129">MSNEHPTGHPPPTPEPLAAPPGAGAAPGCAAHEEALREAAAFWFTRHRDGELDTDEAERFAAWLAASPEHEREYALLDYLWKAADLMPEPRLRALAEAHAPRAGRRRNATRALAIAASLVVAAGAAWLWVPLPFGAEQYATVAGERRQVILADGTLVELNSRTRLEVRYRDQQRQVSLESGEAMFSVTHDPARPFVVDAGKGRVTVTGTRFDVRRDPAEVRVAVESGSVRVEGQRNAATRPLLAGDAVRIASDGSVGAIAPIDISAITAWRQGKLVFNDAPLADVVAEVSRYRAAPVRVAPAVAGLRLSSVFRADDTDALLGVLPRMLPVQVRALPDGSREIIPL</sequence>
<dbReference type="PANTHER" id="PTHR30273:SF2">
    <property type="entry name" value="PROTEIN FECR"/>
    <property type="match status" value="1"/>
</dbReference>
<dbReference type="Proteomes" id="UP000509383">
    <property type="component" value="Chromosome"/>
</dbReference>
<keyword evidence="2" id="KW-1133">Transmembrane helix</keyword>
<dbReference type="EMBL" id="AP023189">
    <property type="protein sequence ID" value="BCG25399.1"/>
    <property type="molecule type" value="Genomic_DNA"/>
</dbReference>
<dbReference type="GO" id="GO:0016989">
    <property type="term" value="F:sigma factor antagonist activity"/>
    <property type="evidence" value="ECO:0007669"/>
    <property type="project" value="TreeGrafter"/>
</dbReference>
<dbReference type="Pfam" id="PF04773">
    <property type="entry name" value="FecR"/>
    <property type="match status" value="1"/>
</dbReference>
<evidence type="ECO:0000313" key="6">
    <source>
        <dbReference type="EMBL" id="GJN54771.1"/>
    </source>
</evidence>
<evidence type="ECO:0000259" key="3">
    <source>
        <dbReference type="Pfam" id="PF04773"/>
    </source>
</evidence>
<keyword evidence="2" id="KW-0472">Membrane</keyword>
<dbReference type="KEGG" id="ptw:TUM18999_35900"/>
<feature type="transmembrane region" description="Helical" evidence="2">
    <location>
        <begin position="112"/>
        <end position="130"/>
    </location>
</feature>
<reference evidence="5 7" key="1">
    <citation type="submission" date="2020-05" db="EMBL/GenBank/DDBJ databases">
        <title>Characterization of novel class B3 metallo-beta-lactamase from novel Pseudomonas species.</title>
        <authorList>
            <person name="Yamada K."/>
            <person name="Aoki K."/>
            <person name="Ishii Y."/>
        </authorList>
    </citation>
    <scope>NUCLEOTIDE SEQUENCE [LARGE SCALE GENOMIC DNA]</scope>
    <source>
        <strain evidence="5 7">TUM18999</strain>
        <strain evidence="6 8">TUM20286</strain>
    </source>
</reference>
<proteinExistence type="predicted"/>
<dbReference type="PIRSF" id="PIRSF018266">
    <property type="entry name" value="FecR"/>
    <property type="match status" value="1"/>
</dbReference>
<dbReference type="Gene3D" id="2.60.120.1440">
    <property type="match status" value="1"/>
</dbReference>
<dbReference type="InterPro" id="IPR006860">
    <property type="entry name" value="FecR"/>
</dbReference>
<protein>
    <submittedName>
        <fullName evidence="5">Sensor</fullName>
    </submittedName>
</protein>
<feature type="compositionally biased region" description="Low complexity" evidence="1">
    <location>
        <begin position="20"/>
        <end position="30"/>
    </location>
</feature>
<dbReference type="EMBL" id="BQKM01000013">
    <property type="protein sequence ID" value="GJN54771.1"/>
    <property type="molecule type" value="Genomic_DNA"/>
</dbReference>
<dbReference type="RefSeq" id="WP_173177369.1">
    <property type="nucleotide sequence ID" value="NZ_AP023189.1"/>
</dbReference>
<accession>A0A6J4E7V4</accession>
<dbReference type="PANTHER" id="PTHR30273">
    <property type="entry name" value="PERIPLASMIC SIGNAL SENSOR AND SIGMA FACTOR ACTIVATOR FECR-RELATED"/>
    <property type="match status" value="1"/>
</dbReference>
<dbReference type="InterPro" id="IPR012373">
    <property type="entry name" value="Ferrdict_sens_TM"/>
</dbReference>
<feature type="compositionally biased region" description="Pro residues" evidence="1">
    <location>
        <begin position="8"/>
        <end position="19"/>
    </location>
</feature>
<feature type="domain" description="FecR N-terminal" evidence="4">
    <location>
        <begin position="38"/>
        <end position="75"/>
    </location>
</feature>
<evidence type="ECO:0000313" key="5">
    <source>
        <dbReference type="EMBL" id="BCG25399.1"/>
    </source>
</evidence>
<keyword evidence="2" id="KW-0812">Transmembrane</keyword>